<reference evidence="3" key="1">
    <citation type="submission" date="2011-12" db="EMBL/GenBank/DDBJ databases">
        <title>Complete genome sequence of Streptomyces cattleya strain DSM 46488.</title>
        <authorList>
            <person name="Ou H.-Y."/>
            <person name="Li P."/>
            <person name="Zhao C."/>
            <person name="O'Hagan D."/>
            <person name="Deng Z."/>
        </authorList>
    </citation>
    <scope>NUCLEOTIDE SEQUENCE [LARGE SCALE GENOMIC DNA]</scope>
    <source>
        <strain evidence="3">ATCC 35852 / DSM 46488 / JCM 4925 / NBRC 14057 / NRRL 8057</strain>
    </source>
</reference>
<dbReference type="AlphaFoldDB" id="G8WV03"/>
<evidence type="ECO:0000313" key="2">
    <source>
        <dbReference type="EMBL" id="AEW96767.1"/>
    </source>
</evidence>
<protein>
    <submittedName>
        <fullName evidence="2">Uncharacterized protein</fullName>
    </submittedName>
</protein>
<gene>
    <name evidence="2" type="ordered locus">SCATT_43960</name>
</gene>
<name>G8WV03_STREN</name>
<dbReference type="HOGENOM" id="CLU_3258284_0_0_11"/>
<proteinExistence type="predicted"/>
<dbReference type="KEGG" id="scy:SCATT_43960"/>
<keyword evidence="3" id="KW-1185">Reference proteome</keyword>
<accession>G8WV03</accession>
<dbReference type="Proteomes" id="UP000007842">
    <property type="component" value="Chromosome"/>
</dbReference>
<evidence type="ECO:0000256" key="1">
    <source>
        <dbReference type="SAM" id="MobiDB-lite"/>
    </source>
</evidence>
<dbReference type="STRING" id="1003195.SCATT_43960"/>
<organism evidence="2 3">
    <name type="scientific">Streptantibioticus cattleyicolor (strain ATCC 35852 / DSM 46488 / JCM 4925 / NBRC 14057 / NRRL 8057)</name>
    <name type="common">Streptomyces cattleya</name>
    <dbReference type="NCBI Taxonomy" id="1003195"/>
    <lineage>
        <taxon>Bacteria</taxon>
        <taxon>Bacillati</taxon>
        <taxon>Actinomycetota</taxon>
        <taxon>Actinomycetes</taxon>
        <taxon>Kitasatosporales</taxon>
        <taxon>Streptomycetaceae</taxon>
        <taxon>Streptantibioticus</taxon>
    </lineage>
</organism>
<sequence>MEGCARDPGGMRALPRAQAAAHRVPELRHLQQAPGPRGLIGG</sequence>
<dbReference type="EMBL" id="CP003219">
    <property type="protein sequence ID" value="AEW96767.1"/>
    <property type="molecule type" value="Genomic_DNA"/>
</dbReference>
<feature type="region of interest" description="Disordered" evidence="1">
    <location>
        <begin position="1"/>
        <end position="42"/>
    </location>
</feature>
<evidence type="ECO:0000313" key="3">
    <source>
        <dbReference type="Proteomes" id="UP000007842"/>
    </source>
</evidence>